<keyword evidence="2" id="KW-0472">Membrane</keyword>
<dbReference type="eggNOG" id="ENOG502QTWB">
    <property type="taxonomic scope" value="Eukaryota"/>
</dbReference>
<feature type="non-terminal residue" evidence="3">
    <location>
        <position position="229"/>
    </location>
</feature>
<comment type="caution">
    <text evidence="3">The sequence shown here is derived from an EMBL/GenBank/DDBJ whole genome shotgun (WGS) entry which is preliminary data.</text>
</comment>
<dbReference type="GO" id="GO:0006487">
    <property type="term" value="P:protein N-linked glycosylation"/>
    <property type="evidence" value="ECO:0007669"/>
    <property type="project" value="TreeGrafter"/>
</dbReference>
<dbReference type="GO" id="GO:0034599">
    <property type="term" value="P:cellular response to oxidative stress"/>
    <property type="evidence" value="ECO:0007669"/>
    <property type="project" value="InterPro"/>
</dbReference>
<dbReference type="EMBL" id="ABDF02000006">
    <property type="protein sequence ID" value="EHK22532.1"/>
    <property type="molecule type" value="Genomic_DNA"/>
</dbReference>
<dbReference type="HOGENOM" id="CLU_043164_0_0_1"/>
<feature type="transmembrane region" description="Helical" evidence="2">
    <location>
        <begin position="172"/>
        <end position="194"/>
    </location>
</feature>
<dbReference type="STRING" id="413071.G9MR05"/>
<proteinExistence type="predicted"/>
<dbReference type="RefSeq" id="XP_013956330.1">
    <property type="nucleotide sequence ID" value="XM_014100855.1"/>
</dbReference>
<keyword evidence="2" id="KW-0812">Transmembrane</keyword>
<feature type="region of interest" description="Disordered" evidence="1">
    <location>
        <begin position="1"/>
        <end position="24"/>
    </location>
</feature>
<dbReference type="Proteomes" id="UP000007115">
    <property type="component" value="Unassembled WGS sequence"/>
</dbReference>
<evidence type="ECO:0000256" key="2">
    <source>
        <dbReference type="SAM" id="Phobius"/>
    </source>
</evidence>
<dbReference type="OMA" id="HVTHQKI"/>
<protein>
    <recommendedName>
        <fullName evidence="5">N-glycosylation protein EOS1</fullName>
    </recommendedName>
</protein>
<dbReference type="InParanoid" id="G9MR05"/>
<dbReference type="InterPro" id="IPR021100">
    <property type="entry name" value="N-glycosylation_EOS1"/>
</dbReference>
<keyword evidence="4" id="KW-1185">Reference proteome</keyword>
<evidence type="ECO:0008006" key="5">
    <source>
        <dbReference type="Google" id="ProtNLM"/>
    </source>
</evidence>
<dbReference type="PANTHER" id="PTHR28147:SF1">
    <property type="entry name" value="N-GLYCOSYLATION PROTEIN EOS1"/>
    <property type="match status" value="1"/>
</dbReference>
<accession>G9MR05</accession>
<evidence type="ECO:0000313" key="4">
    <source>
        <dbReference type="Proteomes" id="UP000007115"/>
    </source>
</evidence>
<name>G9MR05_HYPVG</name>
<dbReference type="AlphaFoldDB" id="G9MR05"/>
<gene>
    <name evidence="3" type="ORF">TRIVIDRAFT_7824</name>
</gene>
<dbReference type="VEuPathDB" id="FungiDB:TRIVIDRAFT_7824"/>
<reference evidence="3 4" key="1">
    <citation type="journal article" date="2011" name="Genome Biol.">
        <title>Comparative genome sequence analysis underscores mycoparasitism as the ancestral life style of Trichoderma.</title>
        <authorList>
            <person name="Kubicek C.P."/>
            <person name="Herrera-Estrella A."/>
            <person name="Seidl-Seiboth V."/>
            <person name="Martinez D.A."/>
            <person name="Druzhinina I.S."/>
            <person name="Thon M."/>
            <person name="Zeilinger S."/>
            <person name="Casas-Flores S."/>
            <person name="Horwitz B.A."/>
            <person name="Mukherjee P.K."/>
            <person name="Mukherjee M."/>
            <person name="Kredics L."/>
            <person name="Alcaraz L.D."/>
            <person name="Aerts A."/>
            <person name="Antal Z."/>
            <person name="Atanasova L."/>
            <person name="Cervantes-Badillo M.G."/>
            <person name="Challacombe J."/>
            <person name="Chertkov O."/>
            <person name="McCluskey K."/>
            <person name="Coulpier F."/>
            <person name="Deshpande N."/>
            <person name="von Doehren H."/>
            <person name="Ebbole D.J."/>
            <person name="Esquivel-Naranjo E.U."/>
            <person name="Fekete E."/>
            <person name="Flipphi M."/>
            <person name="Glaser F."/>
            <person name="Gomez-Rodriguez E.Y."/>
            <person name="Gruber S."/>
            <person name="Han C."/>
            <person name="Henrissat B."/>
            <person name="Hermosa R."/>
            <person name="Hernandez-Onate M."/>
            <person name="Karaffa L."/>
            <person name="Kosti I."/>
            <person name="Le Crom S."/>
            <person name="Lindquist E."/>
            <person name="Lucas S."/>
            <person name="Luebeck M."/>
            <person name="Luebeck P.S."/>
            <person name="Margeot A."/>
            <person name="Metz B."/>
            <person name="Misra M."/>
            <person name="Nevalainen H."/>
            <person name="Omann M."/>
            <person name="Packer N."/>
            <person name="Perrone G."/>
            <person name="Uresti-Rivera E.E."/>
            <person name="Salamov A."/>
            <person name="Schmoll M."/>
            <person name="Seiboth B."/>
            <person name="Shapiro H."/>
            <person name="Sukno S."/>
            <person name="Tamayo-Ramos J.A."/>
            <person name="Tisch D."/>
            <person name="Wiest A."/>
            <person name="Wilkinson H.H."/>
            <person name="Zhang M."/>
            <person name="Coutinho P.M."/>
            <person name="Kenerley C.M."/>
            <person name="Monte E."/>
            <person name="Baker S.E."/>
            <person name="Grigoriev I.V."/>
        </authorList>
    </citation>
    <scope>NUCLEOTIDE SEQUENCE [LARGE SCALE GENOMIC DNA]</scope>
    <source>
        <strain evidence="4">Gv29-8 / FGSC 10586</strain>
    </source>
</reference>
<evidence type="ECO:0000256" key="1">
    <source>
        <dbReference type="SAM" id="MobiDB-lite"/>
    </source>
</evidence>
<feature type="non-terminal residue" evidence="3">
    <location>
        <position position="1"/>
    </location>
</feature>
<feature type="transmembrane region" description="Helical" evidence="2">
    <location>
        <begin position="141"/>
        <end position="160"/>
    </location>
</feature>
<dbReference type="GeneID" id="25797989"/>
<keyword evidence="2" id="KW-1133">Transmembrane helix</keyword>
<dbReference type="PANTHER" id="PTHR28147">
    <property type="entry name" value="N-GLYCOSYLATION PROTEIN EOS1"/>
    <property type="match status" value="1"/>
</dbReference>
<feature type="transmembrane region" description="Helical" evidence="2">
    <location>
        <begin position="112"/>
        <end position="135"/>
    </location>
</feature>
<organism evidence="3 4">
    <name type="scientific">Hypocrea virens (strain Gv29-8 / FGSC 10586)</name>
    <name type="common">Gliocladium virens</name>
    <name type="synonym">Trichoderma virens</name>
    <dbReference type="NCBI Taxonomy" id="413071"/>
    <lineage>
        <taxon>Eukaryota</taxon>
        <taxon>Fungi</taxon>
        <taxon>Dikarya</taxon>
        <taxon>Ascomycota</taxon>
        <taxon>Pezizomycotina</taxon>
        <taxon>Sordariomycetes</taxon>
        <taxon>Hypocreomycetidae</taxon>
        <taxon>Hypocreales</taxon>
        <taxon>Hypocreaceae</taxon>
        <taxon>Trichoderma</taxon>
    </lineage>
</organism>
<dbReference type="OrthoDB" id="2139606at2759"/>
<evidence type="ECO:0000313" key="3">
    <source>
        <dbReference type="EMBL" id="EHK22532.1"/>
    </source>
</evidence>
<dbReference type="GO" id="GO:0005789">
    <property type="term" value="C:endoplasmic reticulum membrane"/>
    <property type="evidence" value="ECO:0007669"/>
    <property type="project" value="InterPro"/>
</dbReference>
<sequence>PLTSTASLSAADRPRSGSVTEKPPIPSMLQPRVAVVLNVPQPWHPWLFALRLCSILPALWWGLPSLLRLLLHFLPGPPDQFLLVKQIAISGSNMDAIQASLLLINYTPHATLVRLLSINAVNAYLTLTVLSLTGGFQDPRLLLPGWVSIATSLTICYHVTHQKINIRKETITSVNVFSIASYITMIVLLAHMQWYQTDYPTMPIVSKGSRLWQNGKRLVANIKALINEH</sequence>